<comment type="caution">
    <text evidence="5">The sequence shown here is derived from an EMBL/GenBank/DDBJ whole genome shotgun (WGS) entry which is preliminary data.</text>
</comment>
<dbReference type="Gene3D" id="1.10.10.10">
    <property type="entry name" value="Winged helix-like DNA-binding domain superfamily/Winged helix DNA-binding domain"/>
    <property type="match status" value="1"/>
</dbReference>
<dbReference type="SMART" id="SM00347">
    <property type="entry name" value="HTH_MARR"/>
    <property type="match status" value="1"/>
</dbReference>
<dbReference type="EMBL" id="JBHSHJ010000011">
    <property type="protein sequence ID" value="MFC4789805.1"/>
    <property type="molecule type" value="Genomic_DNA"/>
</dbReference>
<reference evidence="6" key="1">
    <citation type="journal article" date="2019" name="Int. J. Syst. Evol. Microbiol.">
        <title>The Global Catalogue of Microorganisms (GCM) 10K type strain sequencing project: providing services to taxonomists for standard genome sequencing and annotation.</title>
        <authorList>
            <consortium name="The Broad Institute Genomics Platform"/>
            <consortium name="The Broad Institute Genome Sequencing Center for Infectious Disease"/>
            <person name="Wu L."/>
            <person name="Ma J."/>
        </authorList>
    </citation>
    <scope>NUCLEOTIDE SEQUENCE [LARGE SCALE GENOMIC DNA]</scope>
    <source>
        <strain evidence="6">CCUG 49452</strain>
    </source>
</reference>
<accession>A0ABV9QF18</accession>
<name>A0ABV9QF18_9BURK</name>
<dbReference type="SUPFAM" id="SSF46785">
    <property type="entry name" value="Winged helix' DNA-binding domain"/>
    <property type="match status" value="1"/>
</dbReference>
<proteinExistence type="predicted"/>
<dbReference type="PROSITE" id="PS01117">
    <property type="entry name" value="HTH_MARR_1"/>
    <property type="match status" value="1"/>
</dbReference>
<dbReference type="PANTHER" id="PTHR42756:SF1">
    <property type="entry name" value="TRANSCRIPTIONAL REPRESSOR OF EMRAB OPERON"/>
    <property type="match status" value="1"/>
</dbReference>
<dbReference type="Pfam" id="PF01047">
    <property type="entry name" value="MarR"/>
    <property type="match status" value="1"/>
</dbReference>
<evidence type="ECO:0000256" key="2">
    <source>
        <dbReference type="ARBA" id="ARBA00023125"/>
    </source>
</evidence>
<evidence type="ECO:0000313" key="5">
    <source>
        <dbReference type="EMBL" id="MFC4789805.1"/>
    </source>
</evidence>
<evidence type="ECO:0000259" key="4">
    <source>
        <dbReference type="PROSITE" id="PS50995"/>
    </source>
</evidence>
<dbReference type="PROSITE" id="PS50995">
    <property type="entry name" value="HTH_MARR_2"/>
    <property type="match status" value="1"/>
</dbReference>
<dbReference type="CDD" id="cd00090">
    <property type="entry name" value="HTH_ARSR"/>
    <property type="match status" value="1"/>
</dbReference>
<dbReference type="InterPro" id="IPR011991">
    <property type="entry name" value="ArsR-like_HTH"/>
</dbReference>
<evidence type="ECO:0000256" key="1">
    <source>
        <dbReference type="ARBA" id="ARBA00023015"/>
    </source>
</evidence>
<keyword evidence="3" id="KW-0804">Transcription</keyword>
<keyword evidence="2" id="KW-0238">DNA-binding</keyword>
<dbReference type="InterPro" id="IPR036390">
    <property type="entry name" value="WH_DNA-bd_sf"/>
</dbReference>
<feature type="domain" description="HTH marR-type" evidence="4">
    <location>
        <begin position="21"/>
        <end position="153"/>
    </location>
</feature>
<dbReference type="PANTHER" id="PTHR42756">
    <property type="entry name" value="TRANSCRIPTIONAL REGULATOR, MARR"/>
    <property type="match status" value="1"/>
</dbReference>
<dbReference type="PRINTS" id="PR00598">
    <property type="entry name" value="HTHMARR"/>
</dbReference>
<evidence type="ECO:0000256" key="3">
    <source>
        <dbReference type="ARBA" id="ARBA00023163"/>
    </source>
</evidence>
<dbReference type="InterPro" id="IPR000835">
    <property type="entry name" value="HTH_MarR-typ"/>
</dbReference>
<dbReference type="InterPro" id="IPR023187">
    <property type="entry name" value="Tscrpt_reg_MarR-type_CS"/>
</dbReference>
<dbReference type="InterPro" id="IPR036388">
    <property type="entry name" value="WH-like_DNA-bd_sf"/>
</dbReference>
<keyword evidence="6" id="KW-1185">Reference proteome</keyword>
<evidence type="ECO:0000313" key="6">
    <source>
        <dbReference type="Proteomes" id="UP001596001"/>
    </source>
</evidence>
<sequence length="169" mass="18902">MSMIPPPTPGNFYSPEHYEPGQSVGYWMRKVVESIRVQADARLAVHGVTAVQWVPLFLLLQSGRSTVAALSRQIEIDPGAITRALDRLEAKGLVQRQRCSQDRRVVHVVLTEAGRKVAEQVPAVLAEVLNGHLCDFSLEEWEQLQHLLQRMLLNGSRWCQPSGAETPDL</sequence>
<dbReference type="Proteomes" id="UP001596001">
    <property type="component" value="Unassembled WGS sequence"/>
</dbReference>
<keyword evidence="1" id="KW-0805">Transcription regulation</keyword>
<gene>
    <name evidence="5" type="ORF">ACFO6X_12520</name>
</gene>
<organism evidence="5 6">
    <name type="scientific">Giesbergeria sinuosa</name>
    <dbReference type="NCBI Taxonomy" id="80883"/>
    <lineage>
        <taxon>Bacteria</taxon>
        <taxon>Pseudomonadati</taxon>
        <taxon>Pseudomonadota</taxon>
        <taxon>Betaproteobacteria</taxon>
        <taxon>Burkholderiales</taxon>
        <taxon>Comamonadaceae</taxon>
        <taxon>Giesbergeria</taxon>
    </lineage>
</organism>
<protein>
    <submittedName>
        <fullName evidence="5">MarR family winged helix-turn-helix transcriptional regulator</fullName>
    </submittedName>
</protein>
<dbReference type="RefSeq" id="WP_382433539.1">
    <property type="nucleotide sequence ID" value="NZ_JBHSHJ010000011.1"/>
</dbReference>